<evidence type="ECO:0000313" key="1">
    <source>
        <dbReference type="EMBL" id="HCO24847.1"/>
    </source>
</evidence>
<accession>A0A3D3RA03</accession>
<dbReference type="EMBL" id="DQAY01000109">
    <property type="protein sequence ID" value="HCO24847.1"/>
    <property type="molecule type" value="Genomic_DNA"/>
</dbReference>
<reference evidence="1 2" key="1">
    <citation type="journal article" date="2018" name="Nat. Biotechnol.">
        <title>A standardized bacterial taxonomy based on genome phylogeny substantially revises the tree of life.</title>
        <authorList>
            <person name="Parks D.H."/>
            <person name="Chuvochina M."/>
            <person name="Waite D.W."/>
            <person name="Rinke C."/>
            <person name="Skarshewski A."/>
            <person name="Chaumeil P.A."/>
            <person name="Hugenholtz P."/>
        </authorList>
    </citation>
    <scope>NUCLEOTIDE SEQUENCE [LARGE SCALE GENOMIC DNA]</scope>
    <source>
        <strain evidence="1">UBA9375</strain>
    </source>
</reference>
<comment type="caution">
    <text evidence="1">The sequence shown here is derived from an EMBL/GenBank/DDBJ whole genome shotgun (WGS) entry which is preliminary data.</text>
</comment>
<gene>
    <name evidence="1" type="ORF">DIT97_18135</name>
</gene>
<protein>
    <submittedName>
        <fullName evidence="1">Uncharacterized protein</fullName>
    </submittedName>
</protein>
<proteinExistence type="predicted"/>
<evidence type="ECO:0000313" key="2">
    <source>
        <dbReference type="Proteomes" id="UP000263642"/>
    </source>
</evidence>
<dbReference type="AlphaFoldDB" id="A0A3D3RA03"/>
<dbReference type="Proteomes" id="UP000263642">
    <property type="component" value="Unassembled WGS sequence"/>
</dbReference>
<sequence length="80" mass="8935">MGTDIPGTDDSLVTHAYPGRHGNLDGFVTDFPDPIWSTVIVVTSHKMRKAPFLEPIGHNRLQYAPYWWLRVGTGMDNLPG</sequence>
<organism evidence="1 2">
    <name type="scientific">Gimesia maris</name>
    <dbReference type="NCBI Taxonomy" id="122"/>
    <lineage>
        <taxon>Bacteria</taxon>
        <taxon>Pseudomonadati</taxon>
        <taxon>Planctomycetota</taxon>
        <taxon>Planctomycetia</taxon>
        <taxon>Planctomycetales</taxon>
        <taxon>Planctomycetaceae</taxon>
        <taxon>Gimesia</taxon>
    </lineage>
</organism>
<name>A0A3D3RA03_9PLAN</name>